<evidence type="ECO:0000256" key="1">
    <source>
        <dbReference type="ARBA" id="ARBA00022729"/>
    </source>
</evidence>
<feature type="domain" description="Ig-like" evidence="6">
    <location>
        <begin position="74"/>
        <end position="152"/>
    </location>
</feature>
<name>A0ABM3NZN5_ACIJB</name>
<dbReference type="InterPro" id="IPR050488">
    <property type="entry name" value="Ig_Fc_receptor"/>
</dbReference>
<feature type="transmembrane region" description="Helical" evidence="5">
    <location>
        <begin position="523"/>
        <end position="547"/>
    </location>
</feature>
<keyword evidence="3" id="KW-0393">Immunoglobulin domain</keyword>
<protein>
    <submittedName>
        <fullName evidence="8">Fc receptor-like protein 4 isoform X1</fullName>
    </submittedName>
</protein>
<dbReference type="Pfam" id="PF13927">
    <property type="entry name" value="Ig_3"/>
    <property type="match status" value="1"/>
</dbReference>
<feature type="region of interest" description="Disordered" evidence="4">
    <location>
        <begin position="369"/>
        <end position="390"/>
    </location>
</feature>
<reference evidence="8" key="1">
    <citation type="submission" date="2025-08" db="UniProtKB">
        <authorList>
            <consortium name="RefSeq"/>
        </authorList>
    </citation>
    <scope>IDENTIFICATION</scope>
    <source>
        <tissue evidence="8">Blood</tissue>
    </source>
</reference>
<dbReference type="Pfam" id="PF00047">
    <property type="entry name" value="ig"/>
    <property type="match status" value="1"/>
</dbReference>
<dbReference type="SUPFAM" id="SSF48726">
    <property type="entry name" value="Immunoglobulin"/>
    <property type="match status" value="4"/>
</dbReference>
<keyword evidence="1" id="KW-0732">Signal</keyword>
<dbReference type="GeneID" id="106983560"/>
<feature type="compositionally biased region" description="Polar residues" evidence="4">
    <location>
        <begin position="249"/>
        <end position="265"/>
    </location>
</feature>
<evidence type="ECO:0000256" key="4">
    <source>
        <dbReference type="SAM" id="MobiDB-lite"/>
    </source>
</evidence>
<keyword evidence="5" id="KW-1133">Transmembrane helix</keyword>
<dbReference type="Gene3D" id="2.60.40.10">
    <property type="entry name" value="Immunoglobulins"/>
    <property type="match status" value="4"/>
</dbReference>
<sequence>MCCWYFKKHSCTSSFHFAITAGHTQRHLALLTAQRRDRPVRPSQSIPEHVPMLLWASLLVLAPVCGQLEAASKPVISLHPPWTVAFRGETVTLTCNVFHFHAPEKIKWFLWYLGRRMLRETPGNTLEVRDSGQYRCQTQDSLPSDQVNMIFSSGWLVLQAPHGVFEGDTLVLRCQTRSRETLTSVKYIWNGKVISASNQSQDLSIPRASSNNSGFYHCTGRVDKMHAWRSNTKSVRIQELFPHPKLKVTPSQPTEGSSVNLSCETQLPPERPDTVLHFSFFRDRRVVLSDWSRSPELQITAIWRQDAGSYTCGAAAAQGVHKLSPPVHVYVRGVPVSGVLLETQPPEGRALAGEPLVLTCSAAEGTGDTTFSWHREDTGESLGRKHRRSQRAQLEIPAVGGSHAGGYFCTADNGHGLACSAVLNVTVTALLGGARQCCFPLASQRGFNGEPCRSCSWFPECPSAVICALFLSGLPNQPHVASSRVAGANSQEARVQEYGLSRERVPSSANLELVSVGTPGNRMGLIAAGPTGGLLSILLLAAGLLIYRRHQRKSGDGSPGNTTRSSPTTGPGQAPHGRCQGQKDSPVELQHLYGNGSLGEGHLVYSEIQTIRPGQEGEASASGASLEDKHAAVVYSSVKTQLQGDSAGKARSQHEDAMDSYENVPPV</sequence>
<feature type="domain" description="Ig-like" evidence="6">
    <location>
        <begin position="325"/>
        <end position="428"/>
    </location>
</feature>
<dbReference type="SMART" id="SM00408">
    <property type="entry name" value="IGc2"/>
    <property type="match status" value="4"/>
</dbReference>
<feature type="region of interest" description="Disordered" evidence="4">
    <location>
        <begin position="246"/>
        <end position="266"/>
    </location>
</feature>
<dbReference type="InterPro" id="IPR013151">
    <property type="entry name" value="Immunoglobulin_dom"/>
</dbReference>
<accession>A0ABM3NZN5</accession>
<dbReference type="InterPro" id="IPR013783">
    <property type="entry name" value="Ig-like_fold"/>
</dbReference>
<dbReference type="PROSITE" id="PS50835">
    <property type="entry name" value="IG_LIKE"/>
    <property type="match status" value="4"/>
</dbReference>
<feature type="region of interest" description="Disordered" evidence="4">
    <location>
        <begin position="641"/>
        <end position="667"/>
    </location>
</feature>
<keyword evidence="2" id="KW-1015">Disulfide bond</keyword>
<dbReference type="Pfam" id="PF13895">
    <property type="entry name" value="Ig_2"/>
    <property type="match status" value="2"/>
</dbReference>
<dbReference type="InterPro" id="IPR003599">
    <property type="entry name" value="Ig_sub"/>
</dbReference>
<dbReference type="InterPro" id="IPR007110">
    <property type="entry name" value="Ig-like_dom"/>
</dbReference>
<dbReference type="SMART" id="SM00409">
    <property type="entry name" value="IG"/>
    <property type="match status" value="4"/>
</dbReference>
<gene>
    <name evidence="8" type="primary">FCRL4</name>
</gene>
<feature type="domain" description="Ig-like" evidence="6">
    <location>
        <begin position="244"/>
        <end position="324"/>
    </location>
</feature>
<evidence type="ECO:0000256" key="3">
    <source>
        <dbReference type="ARBA" id="ARBA00023319"/>
    </source>
</evidence>
<keyword evidence="7" id="KW-1185">Reference proteome</keyword>
<feature type="compositionally biased region" description="Polar residues" evidence="4">
    <location>
        <begin position="559"/>
        <end position="571"/>
    </location>
</feature>
<dbReference type="InterPro" id="IPR036179">
    <property type="entry name" value="Ig-like_dom_sf"/>
</dbReference>
<feature type="region of interest" description="Disordered" evidence="4">
    <location>
        <begin position="551"/>
        <end position="583"/>
    </location>
</feature>
<feature type="domain" description="Ig-like" evidence="6">
    <location>
        <begin position="166"/>
        <end position="236"/>
    </location>
</feature>
<dbReference type="CDD" id="cd00096">
    <property type="entry name" value="Ig"/>
    <property type="match status" value="1"/>
</dbReference>
<dbReference type="PANTHER" id="PTHR11481:SF64">
    <property type="entry name" value="FC RECEPTOR-LIKE PROTEIN 4"/>
    <property type="match status" value="1"/>
</dbReference>
<evidence type="ECO:0000256" key="5">
    <source>
        <dbReference type="SAM" id="Phobius"/>
    </source>
</evidence>
<dbReference type="RefSeq" id="XP_053064875.1">
    <property type="nucleotide sequence ID" value="XM_053208900.1"/>
</dbReference>
<evidence type="ECO:0000313" key="8">
    <source>
        <dbReference type="RefSeq" id="XP_053064875.1"/>
    </source>
</evidence>
<dbReference type="InterPro" id="IPR003598">
    <property type="entry name" value="Ig_sub2"/>
</dbReference>
<organism evidence="7 8">
    <name type="scientific">Acinonyx jubatus</name>
    <name type="common">Cheetah</name>
    <dbReference type="NCBI Taxonomy" id="32536"/>
    <lineage>
        <taxon>Eukaryota</taxon>
        <taxon>Metazoa</taxon>
        <taxon>Chordata</taxon>
        <taxon>Craniata</taxon>
        <taxon>Vertebrata</taxon>
        <taxon>Euteleostomi</taxon>
        <taxon>Mammalia</taxon>
        <taxon>Eutheria</taxon>
        <taxon>Laurasiatheria</taxon>
        <taxon>Carnivora</taxon>
        <taxon>Feliformia</taxon>
        <taxon>Felidae</taxon>
        <taxon>Felinae</taxon>
        <taxon>Acinonyx</taxon>
    </lineage>
</organism>
<evidence type="ECO:0000256" key="2">
    <source>
        <dbReference type="ARBA" id="ARBA00023157"/>
    </source>
</evidence>
<proteinExistence type="predicted"/>
<dbReference type="PANTHER" id="PTHR11481">
    <property type="entry name" value="IMMUNOGLOBULIN FC RECEPTOR"/>
    <property type="match status" value="1"/>
</dbReference>
<dbReference type="Proteomes" id="UP001652583">
    <property type="component" value="Chromosome E4"/>
</dbReference>
<evidence type="ECO:0000259" key="6">
    <source>
        <dbReference type="PROSITE" id="PS50835"/>
    </source>
</evidence>
<evidence type="ECO:0000313" key="7">
    <source>
        <dbReference type="Proteomes" id="UP001652583"/>
    </source>
</evidence>
<keyword evidence="5" id="KW-0472">Membrane</keyword>
<keyword evidence="5" id="KW-0812">Transmembrane</keyword>